<proteinExistence type="inferred from homology"/>
<evidence type="ECO:0000256" key="3">
    <source>
        <dbReference type="ARBA" id="ARBA00013223"/>
    </source>
</evidence>
<accession>U2ZVL3</accession>
<evidence type="ECO:0000256" key="4">
    <source>
        <dbReference type="ARBA" id="ARBA00022630"/>
    </source>
</evidence>
<dbReference type="InterPro" id="IPR017927">
    <property type="entry name" value="FAD-bd_FR_type"/>
</dbReference>
<keyword evidence="7" id="KW-0521">NADP</keyword>
<evidence type="ECO:0000256" key="2">
    <source>
        <dbReference type="ARBA" id="ARBA00008312"/>
    </source>
</evidence>
<name>U2ZVL3_VIBPR</name>
<comment type="similarity">
    <text evidence="2">Belongs to the ferredoxin--NADP reductase type 1 family.</text>
</comment>
<dbReference type="InterPro" id="IPR001709">
    <property type="entry name" value="Flavoprot_Pyr_Nucl_cyt_Rdtase"/>
</dbReference>
<evidence type="ECO:0000256" key="7">
    <source>
        <dbReference type="ARBA" id="ARBA00022857"/>
    </source>
</evidence>
<comment type="caution">
    <text evidence="11">The sequence shown here is derived from an EMBL/GenBank/DDBJ whole genome shotgun (WGS) entry which is preliminary data.</text>
</comment>
<dbReference type="PANTHER" id="PTHR47878">
    <property type="entry name" value="OXIDOREDUCTASE FAD/NAD(P)-BINDING DOMAIN PROTEIN"/>
    <property type="match status" value="1"/>
</dbReference>
<dbReference type="GO" id="GO:0034599">
    <property type="term" value="P:cellular response to oxidative stress"/>
    <property type="evidence" value="ECO:0007669"/>
    <property type="project" value="TreeGrafter"/>
</dbReference>
<dbReference type="AlphaFoldDB" id="U2ZVL3"/>
<dbReference type="PRINTS" id="PR00371">
    <property type="entry name" value="FPNCR"/>
</dbReference>
<dbReference type="EMBL" id="BATJ01000001">
    <property type="protein sequence ID" value="GAD65475.1"/>
    <property type="molecule type" value="Genomic_DNA"/>
</dbReference>
<evidence type="ECO:0000256" key="6">
    <source>
        <dbReference type="ARBA" id="ARBA00022827"/>
    </source>
</evidence>
<organism evidence="11 12">
    <name type="scientific">Vibrio proteolyticus NBRC 13287</name>
    <dbReference type="NCBI Taxonomy" id="1219065"/>
    <lineage>
        <taxon>Bacteria</taxon>
        <taxon>Pseudomonadati</taxon>
        <taxon>Pseudomonadota</taxon>
        <taxon>Gammaproteobacteria</taxon>
        <taxon>Vibrionales</taxon>
        <taxon>Vibrionaceae</taxon>
        <taxon>Vibrio</taxon>
    </lineage>
</organism>
<dbReference type="GO" id="GO:0000166">
    <property type="term" value="F:nucleotide binding"/>
    <property type="evidence" value="ECO:0007669"/>
    <property type="project" value="UniProtKB-KW"/>
</dbReference>
<reference evidence="11 12" key="1">
    <citation type="submission" date="2013-09" db="EMBL/GenBank/DDBJ databases">
        <title>Whole genome shotgun sequence of Vibrio proteolyticus NBRC 13287.</title>
        <authorList>
            <person name="Isaki S."/>
            <person name="Hosoyama A."/>
            <person name="Numata M."/>
            <person name="Hashimoto M."/>
            <person name="Hosoyama Y."/>
            <person name="Tsuchikane K."/>
            <person name="Noguchi M."/>
            <person name="Hirakata S."/>
            <person name="Ichikawa N."/>
            <person name="Ohji S."/>
            <person name="Yamazoe A."/>
            <person name="Fujita N."/>
        </authorList>
    </citation>
    <scope>NUCLEOTIDE SEQUENCE [LARGE SCALE GENOMIC DNA]</scope>
    <source>
        <strain evidence="11 12">NBRC 13287</strain>
    </source>
</reference>
<keyword evidence="4" id="KW-0285">Flavoprotein</keyword>
<dbReference type="GO" id="GO:0004324">
    <property type="term" value="F:ferredoxin-NADP+ reductase activity"/>
    <property type="evidence" value="ECO:0007669"/>
    <property type="project" value="UniProtKB-EC"/>
</dbReference>
<keyword evidence="12" id="KW-1185">Reference proteome</keyword>
<comment type="catalytic activity">
    <reaction evidence="9">
        <text>2 reduced [2Fe-2S]-[ferredoxin] + NADP(+) + H(+) = 2 oxidized [2Fe-2S]-[ferredoxin] + NADPH</text>
        <dbReference type="Rhea" id="RHEA:20125"/>
        <dbReference type="Rhea" id="RHEA-COMP:10000"/>
        <dbReference type="Rhea" id="RHEA-COMP:10001"/>
        <dbReference type="ChEBI" id="CHEBI:15378"/>
        <dbReference type="ChEBI" id="CHEBI:33737"/>
        <dbReference type="ChEBI" id="CHEBI:33738"/>
        <dbReference type="ChEBI" id="CHEBI:57783"/>
        <dbReference type="ChEBI" id="CHEBI:58349"/>
        <dbReference type="EC" id="1.18.1.2"/>
    </reaction>
</comment>
<keyword evidence="6" id="KW-0274">FAD</keyword>
<dbReference type="GO" id="GO:0042167">
    <property type="term" value="P:heme catabolic process"/>
    <property type="evidence" value="ECO:0007669"/>
    <property type="project" value="TreeGrafter"/>
</dbReference>
<keyword evidence="5" id="KW-0547">Nucleotide-binding</keyword>
<gene>
    <name evidence="11" type="primary">fpr</name>
    <name evidence="11" type="ORF">VPR01S_01_02480</name>
</gene>
<dbReference type="RefSeq" id="WP_021703467.1">
    <property type="nucleotide sequence ID" value="NZ_BATJ01000001.1"/>
</dbReference>
<evidence type="ECO:0000256" key="8">
    <source>
        <dbReference type="ARBA" id="ARBA00023002"/>
    </source>
</evidence>
<evidence type="ECO:0000259" key="10">
    <source>
        <dbReference type="PROSITE" id="PS51384"/>
    </source>
</evidence>
<evidence type="ECO:0000313" key="11">
    <source>
        <dbReference type="EMBL" id="GAD65475.1"/>
    </source>
</evidence>
<dbReference type="InterPro" id="IPR017938">
    <property type="entry name" value="Riboflavin_synthase-like_b-brl"/>
</dbReference>
<keyword evidence="8" id="KW-0560">Oxidoreductase</keyword>
<dbReference type="eggNOG" id="COG1018">
    <property type="taxonomic scope" value="Bacteria"/>
</dbReference>
<feature type="domain" description="FAD-binding FR-type" evidence="10">
    <location>
        <begin position="6"/>
        <end position="107"/>
    </location>
</feature>
<dbReference type="Pfam" id="PF00970">
    <property type="entry name" value="FAD_binding_6"/>
    <property type="match status" value="1"/>
</dbReference>
<dbReference type="STRING" id="1219065.VPR01S_01_02480"/>
<evidence type="ECO:0000256" key="9">
    <source>
        <dbReference type="ARBA" id="ARBA00047776"/>
    </source>
</evidence>
<protein>
    <recommendedName>
        <fullName evidence="3">ferredoxin--NADP(+) reductase</fullName>
        <ecNumber evidence="3">1.18.1.2</ecNumber>
    </recommendedName>
</protein>
<dbReference type="InterPro" id="IPR039261">
    <property type="entry name" value="FNR_nucleotide-bd"/>
</dbReference>
<dbReference type="EC" id="1.18.1.2" evidence="3"/>
<dbReference type="SUPFAM" id="SSF63380">
    <property type="entry name" value="Riboflavin synthase domain-like"/>
    <property type="match status" value="1"/>
</dbReference>
<dbReference type="InterPro" id="IPR001433">
    <property type="entry name" value="OxRdtase_FAD/NAD-bd"/>
</dbReference>
<comment type="cofactor">
    <cofactor evidence="1">
        <name>FAD</name>
        <dbReference type="ChEBI" id="CHEBI:57692"/>
    </cofactor>
</comment>
<dbReference type="InterPro" id="IPR008333">
    <property type="entry name" value="Cbr1-like_FAD-bd_dom"/>
</dbReference>
<dbReference type="Gene3D" id="3.40.50.80">
    <property type="entry name" value="Nucleotide-binding domain of ferredoxin-NADP reductase (FNR) module"/>
    <property type="match status" value="1"/>
</dbReference>
<sequence length="255" mass="28897">MKEVPRDLIPGTVVRRKDWTKNQFSLWVDADIGRYDAGQFTKLALQEDEDQWHKRAYSMVSSYRASGSHLEFLIITAEHGKLSPRLHQLNTGDTVYVGQTVSGFMTVGELPEPAKELWMLSTGTAIGPFISILREPDALSHLDKLVLVHAVRHEEDLVYRAEIEELQEHYQGRLVYVPVVSREPVPYALRGRIPDLLSSGAIQQQAGATLSADKSFVYLCGNPDMVHDTQDVLQQLGLEKHLRRKPGQYASENYW</sequence>
<dbReference type="Proteomes" id="UP000016570">
    <property type="component" value="Unassembled WGS sequence"/>
</dbReference>
<evidence type="ECO:0000256" key="1">
    <source>
        <dbReference type="ARBA" id="ARBA00001974"/>
    </source>
</evidence>
<dbReference type="InterPro" id="IPR051930">
    <property type="entry name" value="FNR_type-1"/>
</dbReference>
<dbReference type="Pfam" id="PF00175">
    <property type="entry name" value="NAD_binding_1"/>
    <property type="match status" value="1"/>
</dbReference>
<dbReference type="PANTHER" id="PTHR47878:SF1">
    <property type="entry name" value="FLAVODOXIN_FERREDOXIN--NADP REDUCTASE"/>
    <property type="match status" value="1"/>
</dbReference>
<dbReference type="InterPro" id="IPR033892">
    <property type="entry name" value="FNR_bac"/>
</dbReference>
<dbReference type="Gene3D" id="2.40.30.10">
    <property type="entry name" value="Translation factors"/>
    <property type="match status" value="1"/>
</dbReference>
<dbReference type="PROSITE" id="PS51384">
    <property type="entry name" value="FAD_FR"/>
    <property type="match status" value="1"/>
</dbReference>
<dbReference type="CDD" id="cd06195">
    <property type="entry name" value="FNR1"/>
    <property type="match status" value="1"/>
</dbReference>
<evidence type="ECO:0000256" key="5">
    <source>
        <dbReference type="ARBA" id="ARBA00022741"/>
    </source>
</evidence>
<dbReference type="SUPFAM" id="SSF52343">
    <property type="entry name" value="Ferredoxin reductase-like, C-terminal NADP-linked domain"/>
    <property type="match status" value="1"/>
</dbReference>
<evidence type="ECO:0000313" key="12">
    <source>
        <dbReference type="Proteomes" id="UP000016570"/>
    </source>
</evidence>